<name>A0A6G1I011_9PEZI</name>
<evidence type="ECO:0000259" key="4">
    <source>
        <dbReference type="PROSITE" id="PS51084"/>
    </source>
</evidence>
<evidence type="ECO:0000256" key="1">
    <source>
        <dbReference type="PIRSR" id="PIRSR601310-1"/>
    </source>
</evidence>
<dbReference type="GO" id="GO:0003824">
    <property type="term" value="F:catalytic activity"/>
    <property type="evidence" value="ECO:0007669"/>
    <property type="project" value="InterPro"/>
</dbReference>
<dbReference type="SUPFAM" id="SSF54197">
    <property type="entry name" value="HIT-like"/>
    <property type="match status" value="1"/>
</dbReference>
<dbReference type="OrthoDB" id="1915375at2759"/>
<dbReference type="InterPro" id="IPR036265">
    <property type="entry name" value="HIT-like_sf"/>
</dbReference>
<accession>A0A6G1I011</accession>
<dbReference type="InterPro" id="IPR019808">
    <property type="entry name" value="Histidine_triad_CS"/>
</dbReference>
<evidence type="ECO:0000313" key="5">
    <source>
        <dbReference type="EMBL" id="KAF2401501.1"/>
    </source>
</evidence>
<evidence type="ECO:0000256" key="3">
    <source>
        <dbReference type="PROSITE-ProRule" id="PRU00464"/>
    </source>
</evidence>
<feature type="active site" description="Tele-AMP-histidine intermediate" evidence="1">
    <location>
        <position position="168"/>
    </location>
</feature>
<sequence>MPNEPSFPGALAAAEAEALDNGTQGLDAQYPQSCPFCNIASAYAAPFHDLQAGPDVSTPDTAVVPEPSITDVPEVTDSTAVDPECFLVLSGHNVVAFLDIMPMTRGHLLVCTRAHRPKLTDITSREGRDIGFWLPILARAVTKVTNVSDYNIVQNNGERAAQVVPHVHFHIIPRPETAAPLSHSWRMFGRGQREDMDEAEGVGLARELREQVRRELRAVERSLL</sequence>
<protein>
    <submittedName>
        <fullName evidence="5">HIT-like protein</fullName>
    </submittedName>
</protein>
<gene>
    <name evidence="5" type="ORF">EJ06DRAFT_529613</name>
</gene>
<evidence type="ECO:0000313" key="6">
    <source>
        <dbReference type="Proteomes" id="UP000799640"/>
    </source>
</evidence>
<organism evidence="5 6">
    <name type="scientific">Trichodelitschia bisporula</name>
    <dbReference type="NCBI Taxonomy" id="703511"/>
    <lineage>
        <taxon>Eukaryota</taxon>
        <taxon>Fungi</taxon>
        <taxon>Dikarya</taxon>
        <taxon>Ascomycota</taxon>
        <taxon>Pezizomycotina</taxon>
        <taxon>Dothideomycetes</taxon>
        <taxon>Dothideomycetes incertae sedis</taxon>
        <taxon>Phaeotrichales</taxon>
        <taxon>Phaeotrichaceae</taxon>
        <taxon>Trichodelitschia</taxon>
    </lineage>
</organism>
<dbReference type="PANTHER" id="PTHR46648">
    <property type="entry name" value="HIT FAMILY PROTEIN 1"/>
    <property type="match status" value="1"/>
</dbReference>
<dbReference type="PROSITE" id="PS51084">
    <property type="entry name" value="HIT_2"/>
    <property type="match status" value="1"/>
</dbReference>
<dbReference type="InterPro" id="IPR011146">
    <property type="entry name" value="HIT-like"/>
</dbReference>
<dbReference type="Proteomes" id="UP000799640">
    <property type="component" value="Unassembled WGS sequence"/>
</dbReference>
<dbReference type="AlphaFoldDB" id="A0A6G1I011"/>
<dbReference type="Gene3D" id="3.30.428.10">
    <property type="entry name" value="HIT-like"/>
    <property type="match status" value="1"/>
</dbReference>
<feature type="short sequence motif" description="Histidine triad motif" evidence="2 3">
    <location>
        <begin position="166"/>
        <end position="170"/>
    </location>
</feature>
<keyword evidence="6" id="KW-1185">Reference proteome</keyword>
<dbReference type="GO" id="GO:0009117">
    <property type="term" value="P:nucleotide metabolic process"/>
    <property type="evidence" value="ECO:0007669"/>
    <property type="project" value="TreeGrafter"/>
</dbReference>
<dbReference type="EMBL" id="ML996693">
    <property type="protein sequence ID" value="KAF2401501.1"/>
    <property type="molecule type" value="Genomic_DNA"/>
</dbReference>
<dbReference type="PROSITE" id="PS00892">
    <property type="entry name" value="HIT_1"/>
    <property type="match status" value="1"/>
</dbReference>
<dbReference type="Pfam" id="PF01230">
    <property type="entry name" value="HIT"/>
    <property type="match status" value="1"/>
</dbReference>
<proteinExistence type="predicted"/>
<evidence type="ECO:0000256" key="2">
    <source>
        <dbReference type="PIRSR" id="PIRSR601310-3"/>
    </source>
</evidence>
<dbReference type="PANTHER" id="PTHR46648:SF2">
    <property type="entry name" value="HIT DOMAIN-CONTAINING PROTEIN"/>
    <property type="match status" value="1"/>
</dbReference>
<feature type="domain" description="HIT" evidence="4">
    <location>
        <begin position="74"/>
        <end position="181"/>
    </location>
</feature>
<reference evidence="5" key="1">
    <citation type="journal article" date="2020" name="Stud. Mycol.">
        <title>101 Dothideomycetes genomes: a test case for predicting lifestyles and emergence of pathogens.</title>
        <authorList>
            <person name="Haridas S."/>
            <person name="Albert R."/>
            <person name="Binder M."/>
            <person name="Bloem J."/>
            <person name="Labutti K."/>
            <person name="Salamov A."/>
            <person name="Andreopoulos B."/>
            <person name="Baker S."/>
            <person name="Barry K."/>
            <person name="Bills G."/>
            <person name="Bluhm B."/>
            <person name="Cannon C."/>
            <person name="Castanera R."/>
            <person name="Culley D."/>
            <person name="Daum C."/>
            <person name="Ezra D."/>
            <person name="Gonzalez J."/>
            <person name="Henrissat B."/>
            <person name="Kuo A."/>
            <person name="Liang C."/>
            <person name="Lipzen A."/>
            <person name="Lutzoni F."/>
            <person name="Magnuson J."/>
            <person name="Mondo S."/>
            <person name="Nolan M."/>
            <person name="Ohm R."/>
            <person name="Pangilinan J."/>
            <person name="Park H.-J."/>
            <person name="Ramirez L."/>
            <person name="Alfaro M."/>
            <person name="Sun H."/>
            <person name="Tritt A."/>
            <person name="Yoshinaga Y."/>
            <person name="Zwiers L.-H."/>
            <person name="Turgeon B."/>
            <person name="Goodwin S."/>
            <person name="Spatafora J."/>
            <person name="Crous P."/>
            <person name="Grigoriev I."/>
        </authorList>
    </citation>
    <scope>NUCLEOTIDE SEQUENCE</scope>
    <source>
        <strain evidence="5">CBS 262.69</strain>
    </source>
</reference>
<dbReference type="InterPro" id="IPR001310">
    <property type="entry name" value="Histidine_triad_HIT"/>
</dbReference>